<keyword evidence="8" id="KW-1185">Reference proteome</keyword>
<protein>
    <recommendedName>
        <fullName evidence="6">Aminoglycoside phosphotransferase domain-containing protein</fullName>
    </recommendedName>
</protein>
<keyword evidence="3" id="KW-0547">Nucleotide-binding</keyword>
<gene>
    <name evidence="7" type="ORF">MCHLO_13696</name>
</gene>
<reference evidence="7" key="1">
    <citation type="submission" date="2014-09" db="EMBL/GenBank/DDBJ databases">
        <title>Genome sequence of the luminous mushroom Mycena chlorophos for searching fungal bioluminescence genes.</title>
        <authorList>
            <person name="Tanaka Y."/>
            <person name="Kasuga D."/>
            <person name="Oba Y."/>
            <person name="Hase S."/>
            <person name="Sato K."/>
            <person name="Oba Y."/>
            <person name="Sakakibara Y."/>
        </authorList>
    </citation>
    <scope>NUCLEOTIDE SEQUENCE</scope>
</reference>
<evidence type="ECO:0000256" key="5">
    <source>
        <dbReference type="ARBA" id="ARBA00022840"/>
    </source>
</evidence>
<dbReference type="Pfam" id="PF01636">
    <property type="entry name" value="APH"/>
    <property type="match status" value="1"/>
</dbReference>
<dbReference type="PANTHER" id="PTHR34273">
    <property type="entry name" value="METHYLTHIORIBOSE KINASE"/>
    <property type="match status" value="1"/>
</dbReference>
<proteinExistence type="inferred from homology"/>
<dbReference type="Gene3D" id="3.30.200.20">
    <property type="entry name" value="Phosphorylase Kinase, domain 1"/>
    <property type="match status" value="1"/>
</dbReference>
<evidence type="ECO:0000256" key="4">
    <source>
        <dbReference type="ARBA" id="ARBA00022777"/>
    </source>
</evidence>
<accession>A0ABQ0M1D9</accession>
<name>A0ABQ0M1D9_MYCCL</name>
<dbReference type="SUPFAM" id="SSF56112">
    <property type="entry name" value="Protein kinase-like (PK-like)"/>
    <property type="match status" value="1"/>
</dbReference>
<sequence>MEALPDLATLAGVDTYLAETEFACSRVVPLAGGIGNFTYRLFLRNPYQEQTTVILKHAAPYLANRPGVPFAVERQIYEAHILREVLSSGVCSNLVSVPKVFHHDTTGNFLILEDCGESNLKQFLLANTPTLEAAAQIGTSLGKFLGKFHAWGLGQQQLLEFLGRNTQAKAMTARITYGRLVPMLTTHKIPATELLPEAISDEDLEPIAAIVAERTAEIQSATTALTMGDFWTGNIVVQVDLTSGAVSTKVVDWELAKPGLRALDVGQFCAEVHCIGLFNSEKAEVAAALIKAFLIAYCAHCGELEDHIAGTAAKHMGAHLCTITPTAGWGTPEESVKAVQEGLTYLWEGCSARWLRERSVFEPLT</sequence>
<evidence type="ECO:0000256" key="3">
    <source>
        <dbReference type="ARBA" id="ARBA00022741"/>
    </source>
</evidence>
<dbReference type="EMBL" id="DF849392">
    <property type="protein sequence ID" value="GAT57120.1"/>
    <property type="molecule type" value="Genomic_DNA"/>
</dbReference>
<evidence type="ECO:0000259" key="6">
    <source>
        <dbReference type="Pfam" id="PF01636"/>
    </source>
</evidence>
<evidence type="ECO:0000313" key="8">
    <source>
        <dbReference type="Proteomes" id="UP000815677"/>
    </source>
</evidence>
<keyword evidence="2" id="KW-0808">Transferase</keyword>
<evidence type="ECO:0000256" key="1">
    <source>
        <dbReference type="ARBA" id="ARBA00010165"/>
    </source>
</evidence>
<evidence type="ECO:0000256" key="2">
    <source>
        <dbReference type="ARBA" id="ARBA00022679"/>
    </source>
</evidence>
<keyword evidence="5" id="KW-0067">ATP-binding</keyword>
<dbReference type="PANTHER" id="PTHR34273:SF2">
    <property type="entry name" value="METHYLTHIORIBOSE KINASE"/>
    <property type="match status" value="1"/>
</dbReference>
<evidence type="ECO:0000313" key="7">
    <source>
        <dbReference type="EMBL" id="GAT57120.1"/>
    </source>
</evidence>
<keyword evidence="4" id="KW-0418">Kinase</keyword>
<dbReference type="InterPro" id="IPR002575">
    <property type="entry name" value="Aminoglycoside_PTrfase"/>
</dbReference>
<feature type="domain" description="Aminoglycoside phosphotransferase" evidence="6">
    <location>
        <begin position="75"/>
        <end position="292"/>
    </location>
</feature>
<organism evidence="7 8">
    <name type="scientific">Mycena chlorophos</name>
    <name type="common">Agaric fungus</name>
    <name type="synonym">Agaricus chlorophos</name>
    <dbReference type="NCBI Taxonomy" id="658473"/>
    <lineage>
        <taxon>Eukaryota</taxon>
        <taxon>Fungi</taxon>
        <taxon>Dikarya</taxon>
        <taxon>Basidiomycota</taxon>
        <taxon>Agaricomycotina</taxon>
        <taxon>Agaricomycetes</taxon>
        <taxon>Agaricomycetidae</taxon>
        <taxon>Agaricales</taxon>
        <taxon>Marasmiineae</taxon>
        <taxon>Mycenaceae</taxon>
        <taxon>Mycena</taxon>
    </lineage>
</organism>
<dbReference type="InterPro" id="IPR011009">
    <property type="entry name" value="Kinase-like_dom_sf"/>
</dbReference>
<dbReference type="Proteomes" id="UP000815677">
    <property type="component" value="Unassembled WGS sequence"/>
</dbReference>
<dbReference type="Gene3D" id="3.90.1200.10">
    <property type="match status" value="1"/>
</dbReference>
<comment type="similarity">
    <text evidence="1">Belongs to the methylthioribose kinase family.</text>
</comment>